<dbReference type="Proteomes" id="UP000070544">
    <property type="component" value="Unassembled WGS sequence"/>
</dbReference>
<gene>
    <name evidence="1" type="ORF">M427DRAFT_30752</name>
</gene>
<dbReference type="InterPro" id="IPR036291">
    <property type="entry name" value="NAD(P)-bd_dom_sf"/>
</dbReference>
<dbReference type="GO" id="GO:0008202">
    <property type="term" value="P:steroid metabolic process"/>
    <property type="evidence" value="ECO:0007669"/>
    <property type="project" value="TreeGrafter"/>
</dbReference>
<dbReference type="AlphaFoldDB" id="A0A139AJF2"/>
<dbReference type="EMBL" id="KQ965749">
    <property type="protein sequence ID" value="KXS16917.1"/>
    <property type="molecule type" value="Genomic_DNA"/>
</dbReference>
<dbReference type="PANTHER" id="PTHR43313">
    <property type="entry name" value="SHORT-CHAIN DEHYDROGENASE/REDUCTASE FAMILY 9C"/>
    <property type="match status" value="1"/>
</dbReference>
<dbReference type="GO" id="GO:0016491">
    <property type="term" value="F:oxidoreductase activity"/>
    <property type="evidence" value="ECO:0007669"/>
    <property type="project" value="TreeGrafter"/>
</dbReference>
<organism evidence="1 2">
    <name type="scientific">Gonapodya prolifera (strain JEL478)</name>
    <name type="common">Monoblepharis prolifera</name>
    <dbReference type="NCBI Taxonomy" id="1344416"/>
    <lineage>
        <taxon>Eukaryota</taxon>
        <taxon>Fungi</taxon>
        <taxon>Fungi incertae sedis</taxon>
        <taxon>Chytridiomycota</taxon>
        <taxon>Chytridiomycota incertae sedis</taxon>
        <taxon>Monoblepharidomycetes</taxon>
        <taxon>Monoblepharidales</taxon>
        <taxon>Gonapodyaceae</taxon>
        <taxon>Gonapodya</taxon>
    </lineage>
</organism>
<dbReference type="SUPFAM" id="SSF51735">
    <property type="entry name" value="NAD(P)-binding Rossmann-fold domains"/>
    <property type="match status" value="1"/>
</dbReference>
<dbReference type="Pfam" id="PF00106">
    <property type="entry name" value="adh_short"/>
    <property type="match status" value="1"/>
</dbReference>
<dbReference type="STRING" id="1344416.A0A139AJF2"/>
<dbReference type="OrthoDB" id="2102561at2759"/>
<evidence type="ECO:0000313" key="1">
    <source>
        <dbReference type="EMBL" id="KXS16917.1"/>
    </source>
</evidence>
<protein>
    <submittedName>
        <fullName evidence="1">Uncharacterized protein</fullName>
    </submittedName>
</protein>
<keyword evidence="2" id="KW-1185">Reference proteome</keyword>
<accession>A0A139AJF2</accession>
<dbReference type="PANTHER" id="PTHR43313:SF1">
    <property type="entry name" value="3BETA-HYDROXYSTEROID DEHYDROGENASE DHS-16"/>
    <property type="match status" value="1"/>
</dbReference>
<reference evidence="1 2" key="1">
    <citation type="journal article" date="2015" name="Genome Biol. Evol.">
        <title>Phylogenomic analyses indicate that early fungi evolved digesting cell walls of algal ancestors of land plants.</title>
        <authorList>
            <person name="Chang Y."/>
            <person name="Wang S."/>
            <person name="Sekimoto S."/>
            <person name="Aerts A.L."/>
            <person name="Choi C."/>
            <person name="Clum A."/>
            <person name="LaButti K.M."/>
            <person name="Lindquist E.A."/>
            <person name="Yee Ngan C."/>
            <person name="Ohm R.A."/>
            <person name="Salamov A.A."/>
            <person name="Grigoriev I.V."/>
            <person name="Spatafora J.W."/>
            <person name="Berbee M.L."/>
        </authorList>
    </citation>
    <scope>NUCLEOTIDE SEQUENCE [LARGE SCALE GENOMIC DNA]</scope>
    <source>
        <strain evidence="1 2">JEL478</strain>
    </source>
</reference>
<sequence length="311" mass="33736">MGNFASTPSAPPGSPVVVTAGVAEGGYVEITSVEAMEKVFQVNTFGAVRMTRWFLPLRKFSKSHPNGPQARIIMATSAAGRVAMPGMSACAGSKSQGTKPPMMDPQIVVDTIMSQVTAAHPAERTVAGSVPEKAVLWAFENISDRIKKFMYYPKGTSSVYILLGEALEEVVQHFPCLVELEVLSFHDVGTGLSGVKPKGVYPHVHRLHVFVNVADFQLWTTAGESFARAVATHLPGIVDVHLTVTAGGESSVDELASAWMNIAKTLPAKHLWFDLEQCSELGAEAFRKAPKRVRREIDGKFMNFDRSYVGM</sequence>
<dbReference type="InterPro" id="IPR002347">
    <property type="entry name" value="SDR_fam"/>
</dbReference>
<proteinExistence type="predicted"/>
<name>A0A139AJF2_GONPJ</name>
<dbReference type="Gene3D" id="3.40.50.720">
    <property type="entry name" value="NAD(P)-binding Rossmann-like Domain"/>
    <property type="match status" value="1"/>
</dbReference>
<evidence type="ECO:0000313" key="2">
    <source>
        <dbReference type="Proteomes" id="UP000070544"/>
    </source>
</evidence>